<sequence length="77" mass="8787">MRTMEFKMERNGLIEVGDKAVVTEGVLPNSYYYTIEPAVAMSGNYRTSERLKSKEGIVKEIKETSKGFYIIAEFDEP</sequence>
<dbReference type="RefSeq" id="WP_066738377.1">
    <property type="nucleotide sequence ID" value="NZ_JAJCIQ010000021.1"/>
</dbReference>
<evidence type="ECO:0000313" key="1">
    <source>
        <dbReference type="EMBL" id="MCB7389320.1"/>
    </source>
</evidence>
<dbReference type="Proteomes" id="UP001299546">
    <property type="component" value="Unassembled WGS sequence"/>
</dbReference>
<gene>
    <name evidence="1" type="ORF">LIZ65_18725</name>
</gene>
<dbReference type="EMBL" id="JAJCIS010000022">
    <property type="protein sequence ID" value="MCB7389320.1"/>
    <property type="molecule type" value="Genomic_DNA"/>
</dbReference>
<proteinExistence type="predicted"/>
<evidence type="ECO:0000313" key="2">
    <source>
        <dbReference type="Proteomes" id="UP001299546"/>
    </source>
</evidence>
<name>A0ABS8DLR5_9FIRM</name>
<accession>A0ABS8DLR5</accession>
<protein>
    <submittedName>
        <fullName evidence="1">Uncharacterized protein</fullName>
    </submittedName>
</protein>
<keyword evidence="2" id="KW-1185">Reference proteome</keyword>
<reference evidence="1 2" key="1">
    <citation type="submission" date="2021-10" db="EMBL/GenBank/DDBJ databases">
        <title>Collection of gut derived symbiotic bacterial strains cultured from healthy donors.</title>
        <authorList>
            <person name="Lin H."/>
            <person name="Littmann E."/>
            <person name="Kohout C."/>
            <person name="Pamer E.G."/>
        </authorList>
    </citation>
    <scope>NUCLEOTIDE SEQUENCE [LARGE SCALE GENOMIC DNA]</scope>
    <source>
        <strain evidence="1 2">DFI.1.165</strain>
    </source>
</reference>
<comment type="caution">
    <text evidence="1">The sequence shown here is derived from an EMBL/GenBank/DDBJ whole genome shotgun (WGS) entry which is preliminary data.</text>
</comment>
<organism evidence="1 2">
    <name type="scientific">Bariatricus massiliensis</name>
    <dbReference type="NCBI Taxonomy" id="1745713"/>
    <lineage>
        <taxon>Bacteria</taxon>
        <taxon>Bacillati</taxon>
        <taxon>Bacillota</taxon>
        <taxon>Clostridia</taxon>
        <taxon>Lachnospirales</taxon>
        <taxon>Lachnospiraceae</taxon>
        <taxon>Bariatricus</taxon>
    </lineage>
</organism>